<sequence length="67" mass="7526">MDNEIAKRFDALEQKVNAIYVSTEKTRKYFLWTMLITLVVVVVPAIGLLFAIPSFLNNYVGGMAGLM</sequence>
<dbReference type="AlphaFoldDB" id="A0A1G2D6A5"/>
<protein>
    <submittedName>
        <fullName evidence="2">Uncharacterized protein</fullName>
    </submittedName>
</protein>
<evidence type="ECO:0000256" key="1">
    <source>
        <dbReference type="SAM" id="Phobius"/>
    </source>
</evidence>
<feature type="transmembrane region" description="Helical" evidence="1">
    <location>
        <begin position="29"/>
        <end position="52"/>
    </location>
</feature>
<name>A0A1G2D6A5_9BACT</name>
<keyword evidence="1" id="KW-0812">Transmembrane</keyword>
<dbReference type="EMBL" id="MHLL01000034">
    <property type="protein sequence ID" value="OGZ08461.1"/>
    <property type="molecule type" value="Genomic_DNA"/>
</dbReference>
<keyword evidence="1" id="KW-0472">Membrane</keyword>
<reference evidence="2 3" key="1">
    <citation type="journal article" date="2016" name="Nat. Commun.">
        <title>Thousands of microbial genomes shed light on interconnected biogeochemical processes in an aquifer system.</title>
        <authorList>
            <person name="Anantharaman K."/>
            <person name="Brown C.T."/>
            <person name="Hug L.A."/>
            <person name="Sharon I."/>
            <person name="Castelle C.J."/>
            <person name="Probst A.J."/>
            <person name="Thomas B.C."/>
            <person name="Singh A."/>
            <person name="Wilkins M.J."/>
            <person name="Karaoz U."/>
            <person name="Brodie E.L."/>
            <person name="Williams K.H."/>
            <person name="Hubbard S.S."/>
            <person name="Banfield J.F."/>
        </authorList>
    </citation>
    <scope>NUCLEOTIDE SEQUENCE [LARGE SCALE GENOMIC DNA]</scope>
</reference>
<evidence type="ECO:0000313" key="3">
    <source>
        <dbReference type="Proteomes" id="UP000177996"/>
    </source>
</evidence>
<proteinExistence type="predicted"/>
<keyword evidence="1" id="KW-1133">Transmembrane helix</keyword>
<organism evidence="2 3">
    <name type="scientific">Candidatus Lloydbacteria bacterium RIFCSPHIGHO2_02_FULL_50_13</name>
    <dbReference type="NCBI Taxonomy" id="1798661"/>
    <lineage>
        <taxon>Bacteria</taxon>
        <taxon>Candidatus Lloydiibacteriota</taxon>
    </lineage>
</organism>
<accession>A0A1G2D6A5</accession>
<comment type="caution">
    <text evidence="2">The sequence shown here is derived from an EMBL/GenBank/DDBJ whole genome shotgun (WGS) entry which is preliminary data.</text>
</comment>
<gene>
    <name evidence="2" type="ORF">A3D65_01115</name>
</gene>
<evidence type="ECO:0000313" key="2">
    <source>
        <dbReference type="EMBL" id="OGZ08461.1"/>
    </source>
</evidence>
<dbReference type="Proteomes" id="UP000177996">
    <property type="component" value="Unassembled WGS sequence"/>
</dbReference>